<name>A0A1G2R180_9BACT</name>
<organism evidence="1 2">
    <name type="scientific">Candidatus Wildermuthbacteria bacterium RIFCSPHIGHO2_02_FULL_45_25</name>
    <dbReference type="NCBI Taxonomy" id="1802450"/>
    <lineage>
        <taxon>Bacteria</taxon>
        <taxon>Candidatus Wildermuthiibacteriota</taxon>
    </lineage>
</organism>
<proteinExistence type="predicted"/>
<dbReference type="EMBL" id="MHTV01000035">
    <property type="protein sequence ID" value="OHA66358.1"/>
    <property type="molecule type" value="Genomic_DNA"/>
</dbReference>
<comment type="caution">
    <text evidence="1">The sequence shown here is derived from an EMBL/GenBank/DDBJ whole genome shotgun (WGS) entry which is preliminary data.</text>
</comment>
<reference evidence="1 2" key="1">
    <citation type="journal article" date="2016" name="Nat. Commun.">
        <title>Thousands of microbial genomes shed light on interconnected biogeochemical processes in an aquifer system.</title>
        <authorList>
            <person name="Anantharaman K."/>
            <person name="Brown C.T."/>
            <person name="Hug L.A."/>
            <person name="Sharon I."/>
            <person name="Castelle C.J."/>
            <person name="Probst A.J."/>
            <person name="Thomas B.C."/>
            <person name="Singh A."/>
            <person name="Wilkins M.J."/>
            <person name="Karaoz U."/>
            <person name="Brodie E.L."/>
            <person name="Williams K.H."/>
            <person name="Hubbard S.S."/>
            <person name="Banfield J.F."/>
        </authorList>
    </citation>
    <scope>NUCLEOTIDE SEQUENCE [LARGE SCALE GENOMIC DNA]</scope>
</reference>
<sequence length="265" mass="29665">MTIQERVQSSQSILILVAPNAQEPEIRLAFSLLALLQKLNKQARVDYQKPPAPNQSSAIPTGKTFLVTLRGVAPWISKVHYEKDERDLKLYFSIQKGEISPQDISFQIQNQDQTDLVITTPGAIADSEAIPAQQTRDVLLQTLSQHTDPSARLLALAISKLEYSISYDLYAALLTPQDFQVSNSNAKTALRVMENLKKAFGDQTSYLLTYQTNPLSQHSGLLWSANNALILKIKHIQQGTQKGNWLLFQTAFPIYEQLRSSLLLS</sequence>
<evidence type="ECO:0000313" key="1">
    <source>
        <dbReference type="EMBL" id="OHA66358.1"/>
    </source>
</evidence>
<evidence type="ECO:0000313" key="2">
    <source>
        <dbReference type="Proteomes" id="UP000178092"/>
    </source>
</evidence>
<gene>
    <name evidence="1" type="ORF">A3C04_01900</name>
</gene>
<dbReference type="AlphaFoldDB" id="A0A1G2R180"/>
<dbReference type="Proteomes" id="UP000178092">
    <property type="component" value="Unassembled WGS sequence"/>
</dbReference>
<protein>
    <submittedName>
        <fullName evidence="1">Uncharacterized protein</fullName>
    </submittedName>
</protein>
<accession>A0A1G2R180</accession>